<feature type="region of interest" description="Disordered" evidence="1">
    <location>
        <begin position="1"/>
        <end position="39"/>
    </location>
</feature>
<dbReference type="Bgee" id="ENSOANG00000003934">
    <property type="expression patterns" value="Expressed in adult mammalian kidney and 7 other cell types or tissues"/>
</dbReference>
<dbReference type="RefSeq" id="XP_001515430.2">
    <property type="nucleotide sequence ID" value="XM_001515380.4"/>
</dbReference>
<dbReference type="PANTHER" id="PTHR15926:SF1">
    <property type="entry name" value="ALL-TRANS RETINOIC ACID-INDUCED DIFFERENTIATION FACTOR"/>
    <property type="match status" value="1"/>
</dbReference>
<dbReference type="GO" id="GO:0045669">
    <property type="term" value="P:positive regulation of osteoblast differentiation"/>
    <property type="evidence" value="ECO:0000318"/>
    <property type="project" value="GO_Central"/>
</dbReference>
<proteinExistence type="predicted"/>
<name>F7EYB0_ORNAN</name>
<dbReference type="Proteomes" id="UP000002279">
    <property type="component" value="Unplaced"/>
</dbReference>
<evidence type="ECO:0000259" key="4">
    <source>
        <dbReference type="PROSITE" id="PS01186"/>
    </source>
</evidence>
<dbReference type="AlphaFoldDB" id="F7EYB0"/>
<accession>F7EYB0</accession>
<dbReference type="PROSITE" id="PS00022">
    <property type="entry name" value="EGF_1"/>
    <property type="match status" value="1"/>
</dbReference>
<dbReference type="GeneTree" id="ENSGT00390000017252"/>
<dbReference type="OrthoDB" id="9989713at2759"/>
<reference evidence="5" key="1">
    <citation type="submission" date="2025-08" db="UniProtKB">
        <authorList>
            <consortium name="Ensembl"/>
        </authorList>
    </citation>
    <scope>IDENTIFICATION</scope>
    <source>
        <strain evidence="5">Glennie</strain>
    </source>
</reference>
<dbReference type="InterPro" id="IPR032675">
    <property type="entry name" value="LRR_dom_sf"/>
</dbReference>
<sequence>MGGPDHFLRGGGKSRRLRNSRERTRHVTGAVGGPRGEAGKWRVQGGGRGSWGLHLLLLCILSLGRALEPPEVCSECPGSLQNSSEIARYCDERPGLELRKRCCLTQRGVVVGLDLQNCSLEHLVRHFPQARTAVVLDLQGNPLQELLASSFRGFTQLQTLLLPRSVDCPGGSTSWDNITRSGGGQICQRPKDACGGTMKSAVVCPENSHCAPDGPSLFQCLCADGFRGYKCLRRGSFPLPLFFGILGTATFSISILLWGTQRRKVKI</sequence>
<dbReference type="SUPFAM" id="SSF52058">
    <property type="entry name" value="L domain-like"/>
    <property type="match status" value="1"/>
</dbReference>
<feature type="compositionally biased region" description="Basic residues" evidence="1">
    <location>
        <begin position="12"/>
        <end position="26"/>
    </location>
</feature>
<feature type="transmembrane region" description="Helical" evidence="2">
    <location>
        <begin position="237"/>
        <end position="258"/>
    </location>
</feature>
<dbReference type="InterPro" id="IPR000742">
    <property type="entry name" value="EGF"/>
</dbReference>
<feature type="domain" description="EGF-like" evidence="3 4">
    <location>
        <begin position="220"/>
        <end position="231"/>
    </location>
</feature>
<dbReference type="FunCoup" id="F7EYB0">
    <property type="interactions" value="477"/>
</dbReference>
<dbReference type="InParanoid" id="F7EYB0"/>
<dbReference type="HOGENOM" id="CLU_086391_0_0_1"/>
<dbReference type="OMA" id="KMAPHGP"/>
<gene>
    <name evidence="5" type="primary">ATRAID</name>
</gene>
<reference evidence="5" key="2">
    <citation type="submission" date="2025-09" db="UniProtKB">
        <authorList>
            <consortium name="Ensembl"/>
        </authorList>
    </citation>
    <scope>IDENTIFICATION</scope>
    <source>
        <strain evidence="5">Glennie</strain>
    </source>
</reference>
<evidence type="ECO:0000256" key="1">
    <source>
        <dbReference type="SAM" id="MobiDB-lite"/>
    </source>
</evidence>
<organism evidence="5 6">
    <name type="scientific">Ornithorhynchus anatinus</name>
    <name type="common">Duckbill platypus</name>
    <dbReference type="NCBI Taxonomy" id="9258"/>
    <lineage>
        <taxon>Eukaryota</taxon>
        <taxon>Metazoa</taxon>
        <taxon>Chordata</taxon>
        <taxon>Craniata</taxon>
        <taxon>Vertebrata</taxon>
        <taxon>Euteleostomi</taxon>
        <taxon>Mammalia</taxon>
        <taxon>Monotremata</taxon>
        <taxon>Ornithorhynchidae</taxon>
        <taxon>Ornithorhynchus</taxon>
    </lineage>
</organism>
<keyword evidence="2" id="KW-1133">Transmembrane helix</keyword>
<protein>
    <submittedName>
        <fullName evidence="5">All-trans retinoic acid induced differentiation factor</fullName>
    </submittedName>
</protein>
<dbReference type="Ensembl" id="ENSOANT00000031891.2">
    <property type="protein sequence ID" value="ENSOANP00000028093.2"/>
    <property type="gene ID" value="ENSOANG00000003934.3"/>
</dbReference>
<keyword evidence="2" id="KW-0812">Transmembrane</keyword>
<dbReference type="Gene3D" id="3.80.10.10">
    <property type="entry name" value="Ribonuclease Inhibitor"/>
    <property type="match status" value="1"/>
</dbReference>
<evidence type="ECO:0000313" key="6">
    <source>
        <dbReference type="Proteomes" id="UP000002279"/>
    </source>
</evidence>
<dbReference type="PANTHER" id="PTHR15926">
    <property type="entry name" value="ALL-TRANS RETINOIC ACID-INDUCED DIFFERENTIATION FACTOR"/>
    <property type="match status" value="1"/>
</dbReference>
<dbReference type="GeneID" id="100085032"/>
<dbReference type="KEGG" id="oaa:100085032"/>
<evidence type="ECO:0000256" key="2">
    <source>
        <dbReference type="SAM" id="Phobius"/>
    </source>
</evidence>
<dbReference type="InterPro" id="IPR042350">
    <property type="entry name" value="ATRAID"/>
</dbReference>
<evidence type="ECO:0000259" key="3">
    <source>
        <dbReference type="PROSITE" id="PS00022"/>
    </source>
</evidence>
<dbReference type="CTD" id="51374"/>
<keyword evidence="6" id="KW-1185">Reference proteome</keyword>
<dbReference type="PROSITE" id="PS01186">
    <property type="entry name" value="EGF_2"/>
    <property type="match status" value="1"/>
</dbReference>
<keyword evidence="2" id="KW-0472">Membrane</keyword>
<evidence type="ECO:0000313" key="5">
    <source>
        <dbReference type="Ensembl" id="ENSOANP00000028093.2"/>
    </source>
</evidence>